<evidence type="ECO:0000256" key="4">
    <source>
        <dbReference type="ARBA" id="ARBA00022840"/>
    </source>
</evidence>
<dbReference type="InterPro" id="IPR027417">
    <property type="entry name" value="P-loop_NTPase"/>
</dbReference>
<dbReference type="InterPro" id="IPR001788">
    <property type="entry name" value="RNA-dep_RNA_pol_alsuvir"/>
</dbReference>
<name>A0A513PW06_9VIRU</name>
<dbReference type="SUPFAM" id="SSF52540">
    <property type="entry name" value="P-loop containing nucleoside triphosphate hydrolases"/>
    <property type="match status" value="1"/>
</dbReference>
<dbReference type="InterPro" id="IPR008746">
    <property type="entry name" value="Peptidase_C36"/>
</dbReference>
<evidence type="ECO:0000259" key="5">
    <source>
        <dbReference type="PROSITE" id="PS51657"/>
    </source>
</evidence>
<dbReference type="GO" id="GO:0003968">
    <property type="term" value="F:RNA-directed RNA polymerase activity"/>
    <property type="evidence" value="ECO:0007669"/>
    <property type="project" value="UniProtKB-KW"/>
</dbReference>
<organism evidence="6">
    <name type="scientific">Rice stripe necrosis virus</name>
    <dbReference type="NCBI Taxonomy" id="373373"/>
    <lineage>
        <taxon>Viruses</taxon>
        <taxon>Riboviria</taxon>
        <taxon>Orthornavirae</taxon>
        <taxon>Kitrinoviricota</taxon>
        <taxon>Alsuviricetes</taxon>
        <taxon>Hepelivirales</taxon>
        <taxon>Benyviridae</taxon>
        <taxon>Benyvirus</taxon>
        <taxon>Benyvirus oryzae</taxon>
    </lineage>
</organism>
<evidence type="ECO:0000256" key="2">
    <source>
        <dbReference type="ARBA" id="ARBA00022679"/>
    </source>
</evidence>
<evidence type="ECO:0000256" key="1">
    <source>
        <dbReference type="ARBA" id="ARBA00022484"/>
    </source>
</evidence>
<dbReference type="GO" id="GO:0005524">
    <property type="term" value="F:ATP binding"/>
    <property type="evidence" value="ECO:0007669"/>
    <property type="project" value="UniProtKB-KW"/>
</dbReference>
<dbReference type="SUPFAM" id="SSF56672">
    <property type="entry name" value="DNA/RNA polymerases"/>
    <property type="match status" value="1"/>
</dbReference>
<dbReference type="InterPro" id="IPR043502">
    <property type="entry name" value="DNA/RNA_pol_sf"/>
</dbReference>
<dbReference type="Pfam" id="PF00978">
    <property type="entry name" value="RdRP_2"/>
    <property type="match status" value="1"/>
</dbReference>
<dbReference type="InterPro" id="IPR027351">
    <property type="entry name" value="(+)RNA_virus_helicase_core_dom"/>
</dbReference>
<feature type="domain" description="(+)RNA virus helicase C-terminal" evidence="5">
    <location>
        <begin position="924"/>
        <end position="1231"/>
    </location>
</feature>
<dbReference type="PROSITE" id="PS51657">
    <property type="entry name" value="PSRV_HELICASE"/>
    <property type="match status" value="1"/>
</dbReference>
<evidence type="ECO:0000256" key="3">
    <source>
        <dbReference type="ARBA" id="ARBA00022695"/>
    </source>
</evidence>
<keyword evidence="4" id="KW-0067">ATP-binding</keyword>
<evidence type="ECO:0000313" key="6">
    <source>
        <dbReference type="EMBL" id="QAR21012.1"/>
    </source>
</evidence>
<dbReference type="CDD" id="cd23257">
    <property type="entry name" value="Benyviridae_RdRp"/>
    <property type="match status" value="1"/>
</dbReference>
<dbReference type="Pfam" id="PF01443">
    <property type="entry name" value="Viral_helicase1"/>
    <property type="match status" value="1"/>
</dbReference>
<keyword evidence="1" id="KW-0696">RNA-directed RNA polymerase</keyword>
<dbReference type="GO" id="GO:0006351">
    <property type="term" value="P:DNA-templated transcription"/>
    <property type="evidence" value="ECO:0007669"/>
    <property type="project" value="InterPro"/>
</dbReference>
<reference evidence="6" key="1">
    <citation type="submission" date="2018-11" db="EMBL/GenBank/DDBJ databases">
        <title>Full-length sequencing of Rice stripe necrosis virus from Mali.</title>
        <authorList>
            <person name="Bagayoko I."/>
            <person name="Romay G."/>
            <person name="Mahillon M."/>
            <person name="Decroes A."/>
            <person name="Legreve A."/>
            <person name="Bragard C."/>
        </authorList>
    </citation>
    <scope>NUCLEOTIDE SEQUENCE</scope>
    <source>
        <strain evidence="6">M2-1</strain>
    </source>
</reference>
<dbReference type="Pfam" id="PF05415">
    <property type="entry name" value="Peptidase_C36"/>
    <property type="match status" value="1"/>
</dbReference>
<dbReference type="EMBL" id="MK170453">
    <property type="protein sequence ID" value="QAR21012.1"/>
    <property type="molecule type" value="Genomic_RNA"/>
</dbReference>
<sequence>MACLTAYEIALLSEREDEFLRGLENNFSPDAMEAIAYGMTCYAQWVDDFKRFNARVKIGGLLSAAYRERISQFTGPISAEVLRNILIEIAAIASNARVCATRVRLSGLLFDRASNLIHVGAKHMSTLQACITDLNIAVSCQSSGVPYLVGAISAAHMQEMARASEGANVASADMIESYQMEVKASTTITLMLNASEKAILQRELGYVPLYKPRGKPPRDHAVFAALREAIRQDYDATYGVARTSIKTLVVGAAAREVKRYCSNPMVHYHFSASEPKDMNRIAIEFLKESTRTKIANMERQEKELMRALRDGGYIVTKRVENTNFEYERVASGDLENIVEIAKGLAASKRTSKQLKGMRVRPAPGALYTDSVRKTLEFMTIAKDVAEENKIPDHFLFTKPDCAVTGQVYTQLVFEDVGYNFSPEDWLDWFARTDAKFGVGYMALPIQLMCDTYPQSDYYNYFEMDAYSSLLADKKGKLTMHPVPNYQADYGVASSWEGDIDGYAEIFGADKIWHGSKRISMMSGSSDNGYAHLKECWGTLFRSPVISDKRFPFSLEVNLVRGYGCLAMFRLTRVDRASFIFRTIALRPEEEYVLILDLPKVARAYEKKGIAAMADPLPYFPVMKYEFDVSVAYGVAIAERSLSIQNFCSFTRSHISGVSLVTKELVAKWRLPLGQLPEFSYAVYYYTMFLRGHCQKVIDEVANRELNWAKKLQVAVSNLAQNILEPVSFLWTWLFVRKMADQIVKTPSQKVYQFDATKKNMYIPHFGDGWEKHAELTNSFLDPGCTLPEGITVDEWMEMPEDVRVLHALNVSGATEQHIADYKGVSILQAMASIPLNALTSPLENFLSNGGKLRNDEDLAEALRAQYKWQSGKLTRCMVCTMLNGNAGSQVIECHHKLDSSYTFEMSQKEIDDLRNDMLQESNLQGNEFGALLKRVRKLIPIAPFKKTVRLEYIKGGPGTGKSFLIRALADPVRDLVVAPFLKLRSDYQNQGPVGGETTWNFHTQHKALEQSGKLTIFVDEFTAYDWRLLAVLVHRCGAETVYLVGDEQQTGIRESENEGISILTKLKPSDYSMHVPLFNYRNPRKDVSIINHLFGTRMIPVSDVVSGFVNRPLSEFQPLVSDPECRYKIIHYTEATGRALLAGMTTELKTTVRSNQGSTHDYVALPVTVADAPLLRNEQLNLVAISRHKKEMIIFTDVGSESAGHGLAKSLVMPPEAVQASDYNLRLYLGLETPQKGKFATSESEFAASFRKLVERYNGYLAPGEENDAPSGVIPRRVIDVAKVKNELAGQYKTVDFDLAARDNNCLVVALALALNTTFDVIKAKMLASSEIKAFCTWARSSRMSTWDDCIMFAKGLRVAIRLQVTKPSGTSVLSFGDSDVNVVLAYEEHKKGEGHFSYVKPKPQPEPIVDILDDKRITLRNGQFEIEEVEIPPAVNHDVVLHDNGFSVHPTLEEPVLHIETAESRVTEIEEVIEQEPEQVEIDLKDDASIQSVDSHDSLKNLLQNEYSDQFANWVCFSESFEGIYGGKRKEPVRGVRATTVDELPQRFVDYATEFVPRMLSAIPANVHIPGTQYPEARVQPVYDAYTLLRDFDLYNGALEYDRDYFNQSAANVVGDKFVTGVVSGDIISPLNLRGHPVNTIQTYRSLMVGPSQLYFKNNRFQELQVQQARYLFRKVSMLPSFQMQKIARMVATNFVTECLTPNIADVFRNDNLDKIVERALADMVIKNYSAQMDVEYTVNARVYRFQLKDIEKPVKEPTVDMAKAGQGILAWSKEAHVKFMIAFRVLNDMLLKSVKENVVYDNGMSEKEFTDKINSAMSFVPGVAVNGVIDAAACDSGQGPFIQLVERYIYELMGISDFFLDWYFSFREHYIMQSRYVRAHMTYVKTSGEPGTLLGNTILMGALMNSFLRGDGPFCMAIKGDDGFKRQMNLRVNKDIVQAVKAFTPLEFKLDINVPLTFCGYALVGGAMYPNIVRKAIKISTHRFKSYEHFTEYQESLRDWLNSLPKDPINRAIFLHVNAELAGKGMNDMQRVLDSITSVASISRSQFEEGFQERTTDVGEIPVFNGQDRTCLDTKIVTAFGDPVDVFIRKNARADLNE</sequence>
<dbReference type="GO" id="GO:0003723">
    <property type="term" value="F:RNA binding"/>
    <property type="evidence" value="ECO:0007669"/>
    <property type="project" value="InterPro"/>
</dbReference>
<proteinExistence type="predicted"/>
<keyword evidence="4" id="KW-0547">Nucleotide-binding</keyword>
<dbReference type="Gene3D" id="3.40.50.300">
    <property type="entry name" value="P-loop containing nucleotide triphosphate hydrolases"/>
    <property type="match status" value="2"/>
</dbReference>
<protein>
    <submittedName>
        <fullName evidence="6">Replication-associated protein</fullName>
    </submittedName>
</protein>
<keyword evidence="2" id="KW-0808">Transferase</keyword>
<accession>A0A513PW06</accession>
<keyword evidence="3" id="KW-0548">Nucleotidyltransferase</keyword>